<evidence type="ECO:0000313" key="2">
    <source>
        <dbReference type="Proteomes" id="UP000235507"/>
    </source>
</evidence>
<dbReference type="AlphaFoldDB" id="A0A8T9AQ83"/>
<dbReference type="InterPro" id="IPR015424">
    <property type="entry name" value="PyrdxlP-dep_Trfase"/>
</dbReference>
<dbReference type="Pfam" id="PF01041">
    <property type="entry name" value="DegT_DnrJ_EryC1"/>
    <property type="match status" value="1"/>
</dbReference>
<feature type="non-terminal residue" evidence="1">
    <location>
        <position position="1"/>
    </location>
</feature>
<reference evidence="1" key="1">
    <citation type="submission" date="2019-07" db="EMBL/GenBank/DDBJ databases">
        <title>Mesorhizobum intechiensis sp. nov. isolated from nodules of Lotus tenuis growing in lowlands of the Flooding Pampa, Argentina.</title>
        <authorList>
            <person name="Estrella M.J."/>
            <person name="Torres Tejerizo G.A."/>
            <person name="Cumpa Velazquez L.M."/>
            <person name="Fontana F."/>
            <person name="Hansen L."/>
            <person name="Pistorio M."/>
            <person name="Sannazzaro A.I."/>
        </authorList>
    </citation>
    <scope>NUCLEOTIDE SEQUENCE</scope>
    <source>
        <strain evidence="1">BD68</strain>
    </source>
</reference>
<proteinExistence type="predicted"/>
<gene>
    <name evidence="1" type="ORF">C1D09_017170</name>
</gene>
<name>A0A8T9AQ83_9HYPH</name>
<dbReference type="Proteomes" id="UP000235507">
    <property type="component" value="Unassembled WGS sequence"/>
</dbReference>
<comment type="caution">
    <text evidence="1">The sequence shown here is derived from an EMBL/GenBank/DDBJ whole genome shotgun (WGS) entry which is preliminary data.</text>
</comment>
<accession>A0A8T9AQ83</accession>
<dbReference type="SUPFAM" id="SSF53383">
    <property type="entry name" value="PLP-dependent transferases"/>
    <property type="match status" value="1"/>
</dbReference>
<keyword evidence="2" id="KW-1185">Reference proteome</keyword>
<evidence type="ECO:0000313" key="1">
    <source>
        <dbReference type="EMBL" id="TSE08567.1"/>
    </source>
</evidence>
<dbReference type="InterPro" id="IPR000653">
    <property type="entry name" value="DegT/StrS_aminotransferase"/>
</dbReference>
<sequence length="81" mass="8817">GLPSDSMERALKALTRAGIGVRRWWGGGLHRHEAFEHFPRVPLPVTETLVAAQLGLPCWTDLPDEAISRICSILTEAVTAA</sequence>
<evidence type="ECO:0008006" key="3">
    <source>
        <dbReference type="Google" id="ProtNLM"/>
    </source>
</evidence>
<dbReference type="EMBL" id="PNOT02000204">
    <property type="protein sequence ID" value="TSE08567.1"/>
    <property type="molecule type" value="Genomic_DNA"/>
</dbReference>
<dbReference type="InterPro" id="IPR015422">
    <property type="entry name" value="PyrdxlP-dep_Trfase_small"/>
</dbReference>
<dbReference type="RefSeq" id="WP_208760398.1">
    <property type="nucleotide sequence ID" value="NZ_PNOT02000204.1"/>
</dbReference>
<organism evidence="1 2">
    <name type="scientific">Mesorhizobium intechi</name>
    <dbReference type="NCBI Taxonomy" id="537601"/>
    <lineage>
        <taxon>Bacteria</taxon>
        <taxon>Pseudomonadati</taxon>
        <taxon>Pseudomonadota</taxon>
        <taxon>Alphaproteobacteria</taxon>
        <taxon>Hyphomicrobiales</taxon>
        <taxon>Phyllobacteriaceae</taxon>
        <taxon>Mesorhizobium</taxon>
    </lineage>
</organism>
<protein>
    <recommendedName>
        <fullName evidence="3">Aminotransferase</fullName>
    </recommendedName>
</protein>
<dbReference type="Gene3D" id="3.90.1150.10">
    <property type="entry name" value="Aspartate Aminotransferase, domain 1"/>
    <property type="match status" value="1"/>
</dbReference>